<organism evidence="1">
    <name type="scientific">Arundo donax</name>
    <name type="common">Giant reed</name>
    <name type="synonym">Donax arundinaceus</name>
    <dbReference type="NCBI Taxonomy" id="35708"/>
    <lineage>
        <taxon>Eukaryota</taxon>
        <taxon>Viridiplantae</taxon>
        <taxon>Streptophyta</taxon>
        <taxon>Embryophyta</taxon>
        <taxon>Tracheophyta</taxon>
        <taxon>Spermatophyta</taxon>
        <taxon>Magnoliopsida</taxon>
        <taxon>Liliopsida</taxon>
        <taxon>Poales</taxon>
        <taxon>Poaceae</taxon>
        <taxon>PACMAD clade</taxon>
        <taxon>Arundinoideae</taxon>
        <taxon>Arundineae</taxon>
        <taxon>Arundo</taxon>
    </lineage>
</organism>
<sequence length="19" mass="2219">MALKVHILKINFFSDLICI</sequence>
<reference evidence="1" key="1">
    <citation type="submission" date="2014-09" db="EMBL/GenBank/DDBJ databases">
        <authorList>
            <person name="Magalhaes I.L.F."/>
            <person name="Oliveira U."/>
            <person name="Santos F.R."/>
            <person name="Vidigal T.H.D.A."/>
            <person name="Brescovit A.D."/>
            <person name="Santos A.J."/>
        </authorList>
    </citation>
    <scope>NUCLEOTIDE SEQUENCE</scope>
    <source>
        <tissue evidence="1">Shoot tissue taken approximately 20 cm above the soil surface</tissue>
    </source>
</reference>
<evidence type="ECO:0000313" key="1">
    <source>
        <dbReference type="EMBL" id="JAD34830.1"/>
    </source>
</evidence>
<dbReference type="EMBL" id="GBRH01263065">
    <property type="protein sequence ID" value="JAD34830.1"/>
    <property type="molecule type" value="Transcribed_RNA"/>
</dbReference>
<accession>A0A0A8ZDL1</accession>
<name>A0A0A8ZDL1_ARUDO</name>
<protein>
    <submittedName>
        <fullName evidence="1">Uncharacterized protein</fullName>
    </submittedName>
</protein>
<proteinExistence type="predicted"/>
<dbReference type="AlphaFoldDB" id="A0A0A8ZDL1"/>
<reference evidence="1" key="2">
    <citation type="journal article" date="2015" name="Data Brief">
        <title>Shoot transcriptome of the giant reed, Arundo donax.</title>
        <authorList>
            <person name="Barrero R.A."/>
            <person name="Guerrero F.D."/>
            <person name="Moolhuijzen P."/>
            <person name="Goolsby J.A."/>
            <person name="Tidwell J."/>
            <person name="Bellgard S.E."/>
            <person name="Bellgard M.I."/>
        </authorList>
    </citation>
    <scope>NUCLEOTIDE SEQUENCE</scope>
    <source>
        <tissue evidence="1">Shoot tissue taken approximately 20 cm above the soil surface</tissue>
    </source>
</reference>